<dbReference type="EMBL" id="WKJL01000001">
    <property type="protein sequence ID" value="MRW82930.1"/>
    <property type="molecule type" value="Genomic_DNA"/>
</dbReference>
<evidence type="ECO:0000313" key="1">
    <source>
        <dbReference type="EMBL" id="MRW82930.1"/>
    </source>
</evidence>
<reference evidence="1 2" key="1">
    <citation type="submission" date="2019-11" db="EMBL/GenBank/DDBJ databases">
        <title>Novel species isolated from a subtropical stream in China.</title>
        <authorList>
            <person name="Lu H."/>
        </authorList>
    </citation>
    <scope>NUCLEOTIDE SEQUENCE [LARGE SCALE GENOMIC DNA]</scope>
    <source>
        <strain evidence="1 2">FT26W</strain>
    </source>
</reference>
<protein>
    <submittedName>
        <fullName evidence="1">Uncharacterized protein</fullName>
    </submittedName>
</protein>
<comment type="caution">
    <text evidence="1">The sequence shown here is derived from an EMBL/GenBank/DDBJ whole genome shotgun (WGS) entry which is preliminary data.</text>
</comment>
<dbReference type="AlphaFoldDB" id="A0A844D5Z8"/>
<keyword evidence="2" id="KW-1185">Reference proteome</keyword>
<dbReference type="Proteomes" id="UP000439986">
    <property type="component" value="Unassembled WGS sequence"/>
</dbReference>
<dbReference type="RefSeq" id="WP_154355965.1">
    <property type="nucleotide sequence ID" value="NZ_WKJL01000001.1"/>
</dbReference>
<accession>A0A844D5Z8</accession>
<gene>
    <name evidence="1" type="ORF">GJ698_02345</name>
</gene>
<proteinExistence type="predicted"/>
<name>A0A844D5Z8_9BURK</name>
<sequence length="89" mass="9957">MDDLQKIHVALTAQRLILQHLFTRFYEHDPDAERQAAAAFLQDAESATVQTEALTSLPTDQVRAAVIAQMQMFFSDIESYISSRSDLAG</sequence>
<evidence type="ECO:0000313" key="2">
    <source>
        <dbReference type="Proteomes" id="UP000439986"/>
    </source>
</evidence>
<organism evidence="1 2">
    <name type="scientific">Duganella aquatilis</name>
    <dbReference type="NCBI Taxonomy" id="2666082"/>
    <lineage>
        <taxon>Bacteria</taxon>
        <taxon>Pseudomonadati</taxon>
        <taxon>Pseudomonadota</taxon>
        <taxon>Betaproteobacteria</taxon>
        <taxon>Burkholderiales</taxon>
        <taxon>Oxalobacteraceae</taxon>
        <taxon>Telluria group</taxon>
        <taxon>Duganella</taxon>
    </lineage>
</organism>